<feature type="chain" id="PRO_5045611342" evidence="1">
    <location>
        <begin position="29"/>
        <end position="91"/>
    </location>
</feature>
<keyword evidence="3" id="KW-1185">Reference proteome</keyword>
<comment type="caution">
    <text evidence="2">The sequence shown here is derived from an EMBL/GenBank/DDBJ whole genome shotgun (WGS) entry which is preliminary data.</text>
</comment>
<evidence type="ECO:0000256" key="1">
    <source>
        <dbReference type="SAM" id="SignalP"/>
    </source>
</evidence>
<dbReference type="EMBL" id="JBFARM010000014">
    <property type="protein sequence ID" value="MEV4291401.1"/>
    <property type="molecule type" value="Genomic_DNA"/>
</dbReference>
<accession>A0ABV3HFS1</accession>
<keyword evidence="1" id="KW-0732">Signal</keyword>
<reference evidence="2 3" key="1">
    <citation type="submission" date="2024-06" db="EMBL/GenBank/DDBJ databases">
        <title>The Natural Products Discovery Center: Release of the First 8490 Sequenced Strains for Exploring Actinobacteria Biosynthetic Diversity.</title>
        <authorList>
            <person name="Kalkreuter E."/>
            <person name="Kautsar S.A."/>
            <person name="Yang D."/>
            <person name="Bader C.D."/>
            <person name="Teijaro C.N."/>
            <person name="Fluegel L."/>
            <person name="Davis C.M."/>
            <person name="Simpson J.R."/>
            <person name="Lauterbach L."/>
            <person name="Steele A.D."/>
            <person name="Gui C."/>
            <person name="Meng S."/>
            <person name="Li G."/>
            <person name="Viehrig K."/>
            <person name="Ye F."/>
            <person name="Su P."/>
            <person name="Kiefer A.F."/>
            <person name="Nichols A."/>
            <person name="Cepeda A.J."/>
            <person name="Yan W."/>
            <person name="Fan B."/>
            <person name="Jiang Y."/>
            <person name="Adhikari A."/>
            <person name="Zheng C.-J."/>
            <person name="Schuster L."/>
            <person name="Cowan T.M."/>
            <person name="Smanski M.J."/>
            <person name="Chevrette M.G."/>
            <person name="De Carvalho L.P.S."/>
            <person name="Shen B."/>
        </authorList>
    </citation>
    <scope>NUCLEOTIDE SEQUENCE [LARGE SCALE GENOMIC DNA]</scope>
    <source>
        <strain evidence="2 3">NPDC049574</strain>
    </source>
</reference>
<dbReference type="RefSeq" id="WP_329591524.1">
    <property type="nucleotide sequence ID" value="NZ_JBFARM010000014.1"/>
</dbReference>
<name>A0ABV3HFS1_9ACTN</name>
<evidence type="ECO:0000313" key="2">
    <source>
        <dbReference type="EMBL" id="MEV4291401.1"/>
    </source>
</evidence>
<protein>
    <submittedName>
        <fullName evidence="2">Uncharacterized protein</fullName>
    </submittedName>
</protein>
<feature type="signal peptide" evidence="1">
    <location>
        <begin position="1"/>
        <end position="28"/>
    </location>
</feature>
<sequence>MRRRLAQAASTLLAAVFLTAGGSFLATASAQAQTAQQTKVAAPPAVWVDYKNYATYEACRQQGREMLGGGVVIAYTCDYDSPFWLLRVRIE</sequence>
<evidence type="ECO:0000313" key="3">
    <source>
        <dbReference type="Proteomes" id="UP001552427"/>
    </source>
</evidence>
<dbReference type="Proteomes" id="UP001552427">
    <property type="component" value="Unassembled WGS sequence"/>
</dbReference>
<organism evidence="2 3">
    <name type="scientific">Nonomuraea bangladeshensis</name>
    <dbReference type="NCBI Taxonomy" id="404385"/>
    <lineage>
        <taxon>Bacteria</taxon>
        <taxon>Bacillati</taxon>
        <taxon>Actinomycetota</taxon>
        <taxon>Actinomycetes</taxon>
        <taxon>Streptosporangiales</taxon>
        <taxon>Streptosporangiaceae</taxon>
        <taxon>Nonomuraea</taxon>
    </lineage>
</organism>
<proteinExistence type="predicted"/>
<gene>
    <name evidence="2" type="ORF">AB0K40_38350</name>
</gene>